<dbReference type="Gene3D" id="3.40.960.10">
    <property type="entry name" value="VSR Endonuclease"/>
    <property type="match status" value="1"/>
</dbReference>
<dbReference type="SUPFAM" id="SSF52980">
    <property type="entry name" value="Restriction endonuclease-like"/>
    <property type="match status" value="1"/>
</dbReference>
<protein>
    <recommendedName>
        <fullName evidence="1">DUF559 domain-containing protein</fullName>
    </recommendedName>
</protein>
<keyword evidence="3" id="KW-1185">Reference proteome</keyword>
<feature type="domain" description="DUF559" evidence="1">
    <location>
        <begin position="55"/>
        <end position="139"/>
    </location>
</feature>
<dbReference type="AlphaFoldDB" id="A0A191WBE7"/>
<reference evidence="3" key="2">
    <citation type="submission" date="2016-01" db="EMBL/GenBank/DDBJ databases">
        <title>Complete genome sequence of Agromyces aureus AR33T and comparison with related organisms.</title>
        <authorList>
            <person name="Corretto E."/>
            <person name="Antonielli L."/>
            <person name="Sessitsch A."/>
            <person name="Brader G."/>
        </authorList>
    </citation>
    <scope>NUCLEOTIDE SEQUENCE [LARGE SCALE GENOMIC DNA]</scope>
    <source>
        <strain evidence="3">AR33</strain>
    </source>
</reference>
<dbReference type="Pfam" id="PF04480">
    <property type="entry name" value="DUF559"/>
    <property type="match status" value="1"/>
</dbReference>
<dbReference type="InterPro" id="IPR007569">
    <property type="entry name" value="DUF559"/>
</dbReference>
<accession>A0A191WBE7</accession>
<name>A0A191WBE7_9MICO</name>
<evidence type="ECO:0000259" key="1">
    <source>
        <dbReference type="Pfam" id="PF04480"/>
    </source>
</evidence>
<gene>
    <name evidence="2" type="ORF">ATC03_01120</name>
</gene>
<proteinExistence type="predicted"/>
<evidence type="ECO:0000313" key="3">
    <source>
        <dbReference type="Proteomes" id="UP000078437"/>
    </source>
</evidence>
<dbReference type="KEGG" id="agy:ATC03_01120"/>
<dbReference type="EMBL" id="CP013979">
    <property type="protein sequence ID" value="ANJ25580.1"/>
    <property type="molecule type" value="Genomic_DNA"/>
</dbReference>
<organism evidence="2 3">
    <name type="scientific">Agromyces aureus</name>
    <dbReference type="NCBI Taxonomy" id="453304"/>
    <lineage>
        <taxon>Bacteria</taxon>
        <taxon>Bacillati</taxon>
        <taxon>Actinomycetota</taxon>
        <taxon>Actinomycetes</taxon>
        <taxon>Micrococcales</taxon>
        <taxon>Microbacteriaceae</taxon>
        <taxon>Agromyces</taxon>
    </lineage>
</organism>
<sequence length="159" mass="17801">MPSLPSSRRSSAARSIRGTSTRCARRCRSVGAPRSIGSTSAGSRAVGLETKVRLFLRSRRVRFRTQAPLEGVGLVDVLVGDRLVIEVDGWGFHRSQSQFENDRRRDFELVARGYLVLRLSYRQVMHDWERTSAGILALLARQEHRWRIGPGGTGPFPAV</sequence>
<dbReference type="OrthoDB" id="2594539at2"/>
<dbReference type="RefSeq" id="WP_067872094.1">
    <property type="nucleotide sequence ID" value="NZ_CP013979.1"/>
</dbReference>
<reference evidence="2 3" key="1">
    <citation type="journal article" date="2016" name="Int. J. Syst. Evol. Microbiol.">
        <title>Agromyces aureus sp. nov., isolated from the rhizosphere of Salix caprea L. grown in a heavy-metal-contaminated soil.</title>
        <authorList>
            <person name="Corretto E."/>
            <person name="Antonielli L."/>
            <person name="Sessitsch A."/>
            <person name="Compant S."/>
            <person name="Gorfer M."/>
            <person name="Kuffner M."/>
            <person name="Brader G."/>
        </authorList>
    </citation>
    <scope>NUCLEOTIDE SEQUENCE [LARGE SCALE GENOMIC DNA]</scope>
    <source>
        <strain evidence="2 3">AR33</strain>
    </source>
</reference>
<dbReference type="STRING" id="453304.ATC03_01120"/>
<evidence type="ECO:0000313" key="2">
    <source>
        <dbReference type="EMBL" id="ANJ25580.1"/>
    </source>
</evidence>
<dbReference type="InterPro" id="IPR011335">
    <property type="entry name" value="Restrct_endonuc-II-like"/>
</dbReference>
<dbReference type="Proteomes" id="UP000078437">
    <property type="component" value="Chromosome"/>
</dbReference>